<protein>
    <recommendedName>
        <fullName evidence="6">UV excision repair protein RAD23</fullName>
    </recommendedName>
</protein>
<dbReference type="VEuPathDB" id="FungiDB:HGUI_01651"/>
<dbReference type="GO" id="GO:0031593">
    <property type="term" value="F:polyubiquitin modification-dependent protein binding"/>
    <property type="evidence" value="ECO:0007669"/>
    <property type="project" value="TreeGrafter"/>
</dbReference>
<dbReference type="SUPFAM" id="SSF101238">
    <property type="entry name" value="XPC-binding domain"/>
    <property type="match status" value="1"/>
</dbReference>
<dbReference type="Gene3D" id="3.10.20.90">
    <property type="entry name" value="Phosphatidylinositol 3-kinase Catalytic Subunit, Chain A, domain 1"/>
    <property type="match status" value="1"/>
</dbReference>
<dbReference type="InterPro" id="IPR009060">
    <property type="entry name" value="UBA-like_sf"/>
</dbReference>
<feature type="domain" description="Ubiquitin-like" evidence="3">
    <location>
        <begin position="1"/>
        <end position="75"/>
    </location>
</feature>
<dbReference type="GO" id="GO:0043130">
    <property type="term" value="F:ubiquitin binding"/>
    <property type="evidence" value="ECO:0007669"/>
    <property type="project" value="TreeGrafter"/>
</dbReference>
<dbReference type="InterPro" id="IPR029071">
    <property type="entry name" value="Ubiquitin-like_domsf"/>
</dbReference>
<reference evidence="5" key="1">
    <citation type="submission" date="2016-11" db="EMBL/GenBank/DDBJ databases">
        <authorList>
            <person name="Guldener U."/>
        </authorList>
    </citation>
    <scope>NUCLEOTIDE SEQUENCE [LARGE SCALE GENOMIC DNA]</scope>
</reference>
<dbReference type="Pfam" id="PF00240">
    <property type="entry name" value="ubiquitin"/>
    <property type="match status" value="1"/>
</dbReference>
<dbReference type="PROSITE" id="PS50030">
    <property type="entry name" value="UBA"/>
    <property type="match status" value="2"/>
</dbReference>
<proteinExistence type="predicted"/>
<dbReference type="EMBL" id="FQNF01000023">
    <property type="protein sequence ID" value="SGZ39451.1"/>
    <property type="molecule type" value="Genomic_DNA"/>
</dbReference>
<keyword evidence="5" id="KW-1185">Reference proteome</keyword>
<evidence type="ECO:0000313" key="5">
    <source>
        <dbReference type="Proteomes" id="UP000183365"/>
    </source>
</evidence>
<dbReference type="CDD" id="cd14291">
    <property type="entry name" value="UBA1_NUB1_like"/>
    <property type="match status" value="1"/>
</dbReference>
<name>A0A1L0B3C1_9ASCO</name>
<dbReference type="GO" id="GO:0003684">
    <property type="term" value="F:damaged DNA binding"/>
    <property type="evidence" value="ECO:0007669"/>
    <property type="project" value="InterPro"/>
</dbReference>
<dbReference type="PANTHER" id="PTHR10621:SF0">
    <property type="entry name" value="UV EXCISION REPAIR PROTEIN RAD23"/>
    <property type="match status" value="1"/>
</dbReference>
<dbReference type="GO" id="GO:0070628">
    <property type="term" value="F:proteasome binding"/>
    <property type="evidence" value="ECO:0007669"/>
    <property type="project" value="TreeGrafter"/>
</dbReference>
<dbReference type="Gene3D" id="1.10.10.540">
    <property type="entry name" value="XPC-binding domain"/>
    <property type="match status" value="1"/>
</dbReference>
<dbReference type="InterPro" id="IPR015940">
    <property type="entry name" value="UBA"/>
</dbReference>
<feature type="region of interest" description="Disordered" evidence="1">
    <location>
        <begin position="93"/>
        <end position="128"/>
    </location>
</feature>
<dbReference type="Gene3D" id="1.10.8.10">
    <property type="entry name" value="DNA helicase RuvA subunit, C-terminal domain"/>
    <property type="match status" value="2"/>
</dbReference>
<dbReference type="SUPFAM" id="SSF46934">
    <property type="entry name" value="UBA-like"/>
    <property type="match status" value="2"/>
</dbReference>
<dbReference type="Pfam" id="PF00627">
    <property type="entry name" value="UBA"/>
    <property type="match status" value="1"/>
</dbReference>
<dbReference type="GO" id="GO:0043161">
    <property type="term" value="P:proteasome-mediated ubiquitin-dependent protein catabolic process"/>
    <property type="evidence" value="ECO:0007669"/>
    <property type="project" value="InterPro"/>
</dbReference>
<feature type="domain" description="UBA" evidence="2">
    <location>
        <begin position="125"/>
        <end position="168"/>
    </location>
</feature>
<evidence type="ECO:0000259" key="2">
    <source>
        <dbReference type="PROSITE" id="PS50030"/>
    </source>
</evidence>
<dbReference type="AlphaFoldDB" id="A0A1L0B3C1"/>
<dbReference type="GO" id="GO:0005654">
    <property type="term" value="C:nucleoplasm"/>
    <property type="evidence" value="ECO:0007669"/>
    <property type="project" value="TreeGrafter"/>
</dbReference>
<evidence type="ECO:0000256" key="1">
    <source>
        <dbReference type="SAM" id="MobiDB-lite"/>
    </source>
</evidence>
<evidence type="ECO:0008006" key="6">
    <source>
        <dbReference type="Google" id="ProtNLM"/>
    </source>
</evidence>
<accession>A0A1L0B3C1</accession>
<dbReference type="Proteomes" id="UP000183365">
    <property type="component" value="Unassembled WGS sequence"/>
</dbReference>
<dbReference type="PROSITE" id="PS50053">
    <property type="entry name" value="UBIQUITIN_2"/>
    <property type="match status" value="1"/>
</dbReference>
<dbReference type="SUPFAM" id="SSF54236">
    <property type="entry name" value="Ubiquitin-like"/>
    <property type="match status" value="1"/>
</dbReference>
<dbReference type="InterPro" id="IPR036353">
    <property type="entry name" value="XPC-bd_sf"/>
</dbReference>
<organism evidence="4 5">
    <name type="scientific">Hanseniaspora guilliermondii</name>
    <dbReference type="NCBI Taxonomy" id="56406"/>
    <lineage>
        <taxon>Eukaryota</taxon>
        <taxon>Fungi</taxon>
        <taxon>Dikarya</taxon>
        <taxon>Ascomycota</taxon>
        <taxon>Saccharomycotina</taxon>
        <taxon>Saccharomycetes</taxon>
        <taxon>Saccharomycodales</taxon>
        <taxon>Saccharomycodaceae</taxon>
        <taxon>Hanseniaspora</taxon>
    </lineage>
</organism>
<dbReference type="GO" id="GO:0005829">
    <property type="term" value="C:cytosol"/>
    <property type="evidence" value="ECO:0007669"/>
    <property type="project" value="TreeGrafter"/>
</dbReference>
<sequence length="437" mass="48143">MKVNFKDLKKNLYCLDCQPEETIQEIKVRLIDLLKLDASKFELRLIYSGSILKDNNTAEKSGLVDDCTVSYMVKKVVIKKISALTDGVLNKAPEAEKTTPSEQPPQPTTEAEPVASEPTTTSTAEDDAELAQSKQIIMELGYNEQQATAALKMSNGNADRACELLMSGVLTDEQIQATNEEEAADEENDDEDLFAAAANAVEGNNGGLNADGNQITLTIDDLMNLRQIASGDVSQLSAFLEKMTNRLPQFKEIIQANPEMFLSMLLESLQNDQSAFTTDFMSGEGSGEGSELASNPALVESVKKLSEFMETSNIDMQELYRNMSNPNFDPASVPGFEELSTAIASNPEIKNAMLEIMKNPGMMQEMTRMQEQLQSGSVVRPRDPFAELESGLNAEEKQAVDRLCELGFERILVIQIYLACDKNEEVAANMLFTEYAD</sequence>
<dbReference type="SMART" id="SM00165">
    <property type="entry name" value="UBA"/>
    <property type="match status" value="2"/>
</dbReference>
<feature type="domain" description="UBA" evidence="2">
    <location>
        <begin position="393"/>
        <end position="434"/>
    </location>
</feature>
<evidence type="ECO:0000313" key="4">
    <source>
        <dbReference type="EMBL" id="SGZ39451.1"/>
    </source>
</evidence>
<evidence type="ECO:0000259" key="3">
    <source>
        <dbReference type="PROSITE" id="PS50053"/>
    </source>
</evidence>
<gene>
    <name evidence="4" type="ORF">HGUI_01651</name>
</gene>
<dbReference type="PANTHER" id="PTHR10621">
    <property type="entry name" value="UV EXCISION REPAIR PROTEIN RAD23"/>
    <property type="match status" value="1"/>
</dbReference>
<dbReference type="SMART" id="SM00213">
    <property type="entry name" value="UBQ"/>
    <property type="match status" value="1"/>
</dbReference>
<dbReference type="GO" id="GO:0006289">
    <property type="term" value="P:nucleotide-excision repair"/>
    <property type="evidence" value="ECO:0007669"/>
    <property type="project" value="InterPro"/>
</dbReference>
<dbReference type="InterPro" id="IPR000626">
    <property type="entry name" value="Ubiquitin-like_dom"/>
</dbReference>
<dbReference type="OrthoDB" id="419317at2759"/>
<dbReference type="FunFam" id="1.10.8.10:FF:000002">
    <property type="entry name" value="UV excision repair protein RAD23 homolog"/>
    <property type="match status" value="1"/>
</dbReference>